<organism evidence="2 3">
    <name type="scientific">Mytilus edulis</name>
    <name type="common">Blue mussel</name>
    <dbReference type="NCBI Taxonomy" id="6550"/>
    <lineage>
        <taxon>Eukaryota</taxon>
        <taxon>Metazoa</taxon>
        <taxon>Spiralia</taxon>
        <taxon>Lophotrochozoa</taxon>
        <taxon>Mollusca</taxon>
        <taxon>Bivalvia</taxon>
        <taxon>Autobranchia</taxon>
        <taxon>Pteriomorphia</taxon>
        <taxon>Mytilida</taxon>
        <taxon>Mytiloidea</taxon>
        <taxon>Mytilidae</taxon>
        <taxon>Mytilinae</taxon>
        <taxon>Mytilus</taxon>
    </lineage>
</organism>
<evidence type="ECO:0000256" key="1">
    <source>
        <dbReference type="SAM" id="SignalP"/>
    </source>
</evidence>
<dbReference type="EMBL" id="CAJPWZ010000559">
    <property type="protein sequence ID" value="CAG2196511.1"/>
    <property type="molecule type" value="Genomic_DNA"/>
</dbReference>
<reference evidence="2" key="1">
    <citation type="submission" date="2021-03" db="EMBL/GenBank/DDBJ databases">
        <authorList>
            <person name="Bekaert M."/>
        </authorList>
    </citation>
    <scope>NUCLEOTIDE SEQUENCE</scope>
</reference>
<protein>
    <submittedName>
        <fullName evidence="2">Uncharacterized protein</fullName>
    </submittedName>
</protein>
<comment type="caution">
    <text evidence="2">The sequence shown here is derived from an EMBL/GenBank/DDBJ whole genome shotgun (WGS) entry which is preliminary data.</text>
</comment>
<proteinExistence type="predicted"/>
<keyword evidence="1" id="KW-0732">Signal</keyword>
<feature type="signal peptide" evidence="1">
    <location>
        <begin position="1"/>
        <end position="23"/>
    </location>
</feature>
<evidence type="ECO:0000313" key="2">
    <source>
        <dbReference type="EMBL" id="CAG2196511.1"/>
    </source>
</evidence>
<feature type="chain" id="PRO_5035807904" evidence="1">
    <location>
        <begin position="24"/>
        <end position="259"/>
    </location>
</feature>
<evidence type="ECO:0000313" key="3">
    <source>
        <dbReference type="Proteomes" id="UP000683360"/>
    </source>
</evidence>
<name>A0A8S3QPX4_MYTED</name>
<dbReference type="Proteomes" id="UP000683360">
    <property type="component" value="Unassembled WGS sequence"/>
</dbReference>
<gene>
    <name evidence="2" type="ORF">MEDL_11363</name>
</gene>
<dbReference type="AlphaFoldDB" id="A0A8S3QPX4"/>
<sequence>MSNENKNLYCILLLCMMFNGSFSRNMFDIDSDECDKKIYKMTQTCGLQRNISKIELENGALSALRSYFRKDSNNFEQIHNVIEQTVGWQFCTMNPKGIFEKALENAEQKHRQHVYQDSEKEKDQIDHVSTVASKGNLLKNIAELTPSNSNLLNNNALFIVSYAFLKSIKAAYVDCLRSFSRLYYTSYRQKVIMVLITGKYSLLIMDNIRCIKLFRKRIQENTPYNLLIAGAKVIPRYEKRISGVRRRTFQYWYNYIQCP</sequence>
<accession>A0A8S3QPX4</accession>
<keyword evidence="3" id="KW-1185">Reference proteome</keyword>